<dbReference type="SMART" id="SM00481">
    <property type="entry name" value="POLIIIAc"/>
    <property type="match status" value="1"/>
</dbReference>
<dbReference type="GO" id="GO:0004534">
    <property type="term" value="F:5'-3' RNA exonuclease activity"/>
    <property type="evidence" value="ECO:0007669"/>
    <property type="project" value="TreeGrafter"/>
</dbReference>
<dbReference type="AlphaFoldDB" id="A0A1I0DLW5"/>
<dbReference type="InterPro" id="IPR004013">
    <property type="entry name" value="PHP_dom"/>
</dbReference>
<proteinExistence type="predicted"/>
<dbReference type="SUPFAM" id="SSF89550">
    <property type="entry name" value="PHP domain-like"/>
    <property type="match status" value="1"/>
</dbReference>
<dbReference type="Pfam" id="PF02811">
    <property type="entry name" value="PHP"/>
    <property type="match status" value="1"/>
</dbReference>
<dbReference type="InterPro" id="IPR003141">
    <property type="entry name" value="Pol/His_phosphatase_N"/>
</dbReference>
<dbReference type="RefSeq" id="WP_092478178.1">
    <property type="nucleotide sequence ID" value="NZ_FOHN01000015.1"/>
</dbReference>
<protein>
    <recommendedName>
        <fullName evidence="1">Polymerase/histidinol phosphatase N-terminal domain-containing protein</fullName>
    </recommendedName>
</protein>
<reference evidence="2 3" key="1">
    <citation type="submission" date="2016-10" db="EMBL/GenBank/DDBJ databases">
        <authorList>
            <person name="de Groot N.N."/>
        </authorList>
    </citation>
    <scope>NUCLEOTIDE SEQUENCE [LARGE SCALE GENOMIC DNA]</scope>
    <source>
        <strain evidence="2 3">DSM 1801</strain>
    </source>
</reference>
<name>A0A1I0DLW5_9FIRM</name>
<feature type="domain" description="Polymerase/histidinol phosphatase N-terminal" evidence="1">
    <location>
        <begin position="2"/>
        <end position="72"/>
    </location>
</feature>
<dbReference type="STRING" id="29364.SAMN04487772_11559"/>
<dbReference type="EMBL" id="FOHN01000015">
    <property type="protein sequence ID" value="SET33468.1"/>
    <property type="molecule type" value="Genomic_DNA"/>
</dbReference>
<dbReference type="InterPro" id="IPR016195">
    <property type="entry name" value="Pol/histidinol_Pase-like"/>
</dbReference>
<dbReference type="InterPro" id="IPR052018">
    <property type="entry name" value="PHP_domain"/>
</dbReference>
<dbReference type="Gene3D" id="1.10.150.650">
    <property type="match status" value="1"/>
</dbReference>
<dbReference type="OrthoDB" id="9804333at2"/>
<dbReference type="PANTHER" id="PTHR42924:SF3">
    <property type="entry name" value="POLYMERASE_HISTIDINOL PHOSPHATASE N-TERMINAL DOMAIN-CONTAINING PROTEIN"/>
    <property type="match status" value="1"/>
</dbReference>
<evidence type="ECO:0000259" key="1">
    <source>
        <dbReference type="SMART" id="SM00481"/>
    </source>
</evidence>
<sequence length="283" mass="32022">MIDLHVHSNISDGTLSPAKVIDLAVDARLKAIALTDHDTVGGIDEAMKRAIHYKNKGIDFTFIPGVELSVGYKKRDIHILGLYIDSGNQNLRSLLKQMVDEREERNLKMVQNFQNDGIQITMEELKEESKDAVITRAHFAKILVRKQYVKTAKEAFDRYLNEDSKYYVNRKFITPEQAIEAILDADGIPVLAHPMLYHLPEEELDQLVERLAKHGLKGIETIYSTYSPEEEETVRQLADKYHLLMTGGSDFHGEVKPDISIGTGRGNLVIPDELLDGLKQIRA</sequence>
<organism evidence="2 3">
    <name type="scientific">[Clostridium] polysaccharolyticum</name>
    <dbReference type="NCBI Taxonomy" id="29364"/>
    <lineage>
        <taxon>Bacteria</taxon>
        <taxon>Bacillati</taxon>
        <taxon>Bacillota</taxon>
        <taxon>Clostridia</taxon>
        <taxon>Lachnospirales</taxon>
        <taxon>Lachnospiraceae</taxon>
    </lineage>
</organism>
<keyword evidence="3" id="KW-1185">Reference proteome</keyword>
<dbReference type="GO" id="GO:0035312">
    <property type="term" value="F:5'-3' DNA exonuclease activity"/>
    <property type="evidence" value="ECO:0007669"/>
    <property type="project" value="TreeGrafter"/>
</dbReference>
<evidence type="ECO:0000313" key="2">
    <source>
        <dbReference type="EMBL" id="SET33468.1"/>
    </source>
</evidence>
<dbReference type="Proteomes" id="UP000199800">
    <property type="component" value="Unassembled WGS sequence"/>
</dbReference>
<accession>A0A1I0DLW5</accession>
<gene>
    <name evidence="2" type="ORF">SAMN04487772_11559</name>
</gene>
<dbReference type="CDD" id="cd07438">
    <property type="entry name" value="PHP_HisPPase_AMP"/>
    <property type="match status" value="1"/>
</dbReference>
<dbReference type="PANTHER" id="PTHR42924">
    <property type="entry name" value="EXONUCLEASE"/>
    <property type="match status" value="1"/>
</dbReference>
<dbReference type="Gene3D" id="3.20.20.140">
    <property type="entry name" value="Metal-dependent hydrolases"/>
    <property type="match status" value="1"/>
</dbReference>
<evidence type="ECO:0000313" key="3">
    <source>
        <dbReference type="Proteomes" id="UP000199800"/>
    </source>
</evidence>